<name>A0A4Z2JH64_9TELE</name>
<evidence type="ECO:0000313" key="4">
    <source>
        <dbReference type="Proteomes" id="UP000314294"/>
    </source>
</evidence>
<dbReference type="AlphaFoldDB" id="A0A4Z2JH64"/>
<evidence type="ECO:0000256" key="2">
    <source>
        <dbReference type="SAM" id="SignalP"/>
    </source>
</evidence>
<dbReference type="Proteomes" id="UP000314294">
    <property type="component" value="Unassembled WGS sequence"/>
</dbReference>
<evidence type="ECO:0000313" key="3">
    <source>
        <dbReference type="EMBL" id="TNN89649.1"/>
    </source>
</evidence>
<sequence length="132" mass="15143">MDRVPSALAAKMRWITLLLAGLTFWGKVTISNCFDYEEPEYDYYEEERAETIDYKDPCKAAAFWGDIALDEEDLRMFQIDRTIDLTQHTHTHTHSRQGHTSGKPTQQSSSFSDLPLVFPLKLSLSHYPSAAK</sequence>
<comment type="caution">
    <text evidence="3">The sequence shown here is derived from an EMBL/GenBank/DDBJ whole genome shotgun (WGS) entry which is preliminary data.</text>
</comment>
<dbReference type="EMBL" id="SRLO01000001">
    <property type="protein sequence ID" value="TNN89649.1"/>
    <property type="molecule type" value="Genomic_DNA"/>
</dbReference>
<gene>
    <name evidence="3" type="primary">tll1_1</name>
    <name evidence="3" type="ORF">EYF80_000252</name>
</gene>
<feature type="chain" id="PRO_5021380205" evidence="2">
    <location>
        <begin position="31"/>
        <end position="132"/>
    </location>
</feature>
<keyword evidence="4" id="KW-1185">Reference proteome</keyword>
<reference evidence="3 4" key="1">
    <citation type="submission" date="2019-03" db="EMBL/GenBank/DDBJ databases">
        <title>First draft genome of Liparis tanakae, snailfish: a comprehensive survey of snailfish specific genes.</title>
        <authorList>
            <person name="Kim W."/>
            <person name="Song I."/>
            <person name="Jeong J.-H."/>
            <person name="Kim D."/>
            <person name="Kim S."/>
            <person name="Ryu S."/>
            <person name="Song J.Y."/>
            <person name="Lee S.K."/>
        </authorList>
    </citation>
    <scope>NUCLEOTIDE SEQUENCE [LARGE SCALE GENOMIC DNA]</scope>
    <source>
        <tissue evidence="3">Muscle</tissue>
    </source>
</reference>
<feature type="signal peptide" evidence="2">
    <location>
        <begin position="1"/>
        <end position="30"/>
    </location>
</feature>
<proteinExistence type="predicted"/>
<accession>A0A4Z2JH64</accession>
<keyword evidence="2" id="KW-0732">Signal</keyword>
<organism evidence="3 4">
    <name type="scientific">Liparis tanakae</name>
    <name type="common">Tanaka's snailfish</name>
    <dbReference type="NCBI Taxonomy" id="230148"/>
    <lineage>
        <taxon>Eukaryota</taxon>
        <taxon>Metazoa</taxon>
        <taxon>Chordata</taxon>
        <taxon>Craniata</taxon>
        <taxon>Vertebrata</taxon>
        <taxon>Euteleostomi</taxon>
        <taxon>Actinopterygii</taxon>
        <taxon>Neopterygii</taxon>
        <taxon>Teleostei</taxon>
        <taxon>Neoteleostei</taxon>
        <taxon>Acanthomorphata</taxon>
        <taxon>Eupercaria</taxon>
        <taxon>Perciformes</taxon>
        <taxon>Cottioidei</taxon>
        <taxon>Cottales</taxon>
        <taxon>Liparidae</taxon>
        <taxon>Liparis</taxon>
    </lineage>
</organism>
<evidence type="ECO:0000256" key="1">
    <source>
        <dbReference type="SAM" id="MobiDB-lite"/>
    </source>
</evidence>
<protein>
    <submittedName>
        <fullName evidence="3">Dorsal-ventral patterning tolloid-like protein 1</fullName>
    </submittedName>
</protein>
<dbReference type="OrthoDB" id="431034at2759"/>
<feature type="region of interest" description="Disordered" evidence="1">
    <location>
        <begin position="88"/>
        <end position="110"/>
    </location>
</feature>